<dbReference type="AlphaFoldDB" id="A0A1F5KIC8"/>
<evidence type="ECO:0000256" key="1">
    <source>
        <dbReference type="ARBA" id="ARBA00007435"/>
    </source>
</evidence>
<dbReference type="InterPro" id="IPR000305">
    <property type="entry name" value="GIY-YIG_endonuc"/>
</dbReference>
<feature type="domain" description="GIY-YIG" evidence="2">
    <location>
        <begin position="1"/>
        <end position="75"/>
    </location>
</feature>
<evidence type="ECO:0000313" key="4">
    <source>
        <dbReference type="Proteomes" id="UP000177328"/>
    </source>
</evidence>
<comment type="similarity">
    <text evidence="1">Belongs to the UPF0213 family.</text>
</comment>
<dbReference type="Pfam" id="PF01541">
    <property type="entry name" value="GIY-YIG"/>
    <property type="match status" value="1"/>
</dbReference>
<organism evidence="3 4">
    <name type="scientific">Candidatus Daviesbacteria bacterium RIFCSPHIGHO2_02_FULL_43_12</name>
    <dbReference type="NCBI Taxonomy" id="1797776"/>
    <lineage>
        <taxon>Bacteria</taxon>
        <taxon>Candidatus Daviesiibacteriota</taxon>
    </lineage>
</organism>
<protein>
    <recommendedName>
        <fullName evidence="2">GIY-YIG domain-containing protein</fullName>
    </recommendedName>
</protein>
<dbReference type="PANTHER" id="PTHR34477:SF1">
    <property type="entry name" value="UPF0213 PROTEIN YHBQ"/>
    <property type="match status" value="1"/>
</dbReference>
<dbReference type="InterPro" id="IPR035901">
    <property type="entry name" value="GIY-YIG_endonuc_sf"/>
</dbReference>
<reference evidence="3 4" key="1">
    <citation type="journal article" date="2016" name="Nat. Commun.">
        <title>Thousands of microbial genomes shed light on interconnected biogeochemical processes in an aquifer system.</title>
        <authorList>
            <person name="Anantharaman K."/>
            <person name="Brown C.T."/>
            <person name="Hug L.A."/>
            <person name="Sharon I."/>
            <person name="Castelle C.J."/>
            <person name="Probst A.J."/>
            <person name="Thomas B.C."/>
            <person name="Singh A."/>
            <person name="Wilkins M.J."/>
            <person name="Karaoz U."/>
            <person name="Brodie E.L."/>
            <person name="Williams K.H."/>
            <person name="Hubbard S.S."/>
            <person name="Banfield J.F."/>
        </authorList>
    </citation>
    <scope>NUCLEOTIDE SEQUENCE [LARGE SCALE GENOMIC DNA]</scope>
</reference>
<dbReference type="EMBL" id="MFDD01000008">
    <property type="protein sequence ID" value="OGE40589.1"/>
    <property type="molecule type" value="Genomic_DNA"/>
</dbReference>
<dbReference type="InterPro" id="IPR050190">
    <property type="entry name" value="UPF0213_domain"/>
</dbReference>
<sequence length="83" mass="9856">MWFVYILLCQDSSLYTGVARDPEKRFLLHQSGIGAKYTRSHKPLRIIYQEQVASYSKALKREREIKNWSREDKIQNLSLIVKL</sequence>
<name>A0A1F5KIC8_9BACT</name>
<dbReference type="PROSITE" id="PS50164">
    <property type="entry name" value="GIY_YIG"/>
    <property type="match status" value="1"/>
</dbReference>
<proteinExistence type="inferred from homology"/>
<dbReference type="Gene3D" id="3.40.1440.10">
    <property type="entry name" value="GIY-YIG endonuclease"/>
    <property type="match status" value="1"/>
</dbReference>
<comment type="caution">
    <text evidence="3">The sequence shown here is derived from an EMBL/GenBank/DDBJ whole genome shotgun (WGS) entry which is preliminary data.</text>
</comment>
<evidence type="ECO:0000313" key="3">
    <source>
        <dbReference type="EMBL" id="OGE40589.1"/>
    </source>
</evidence>
<dbReference type="CDD" id="cd10456">
    <property type="entry name" value="GIY-YIG_UPF0213"/>
    <property type="match status" value="1"/>
</dbReference>
<dbReference type="PANTHER" id="PTHR34477">
    <property type="entry name" value="UPF0213 PROTEIN YHBQ"/>
    <property type="match status" value="1"/>
</dbReference>
<dbReference type="SUPFAM" id="SSF82771">
    <property type="entry name" value="GIY-YIG endonuclease"/>
    <property type="match status" value="1"/>
</dbReference>
<gene>
    <name evidence="3" type="ORF">A3D25_00535</name>
</gene>
<accession>A0A1F5KIC8</accession>
<dbReference type="Proteomes" id="UP000177328">
    <property type="component" value="Unassembled WGS sequence"/>
</dbReference>
<evidence type="ECO:0000259" key="2">
    <source>
        <dbReference type="PROSITE" id="PS50164"/>
    </source>
</evidence>